<keyword evidence="3" id="KW-1185">Reference proteome</keyword>
<feature type="region of interest" description="Disordered" evidence="1">
    <location>
        <begin position="200"/>
        <end position="293"/>
    </location>
</feature>
<feature type="region of interest" description="Disordered" evidence="1">
    <location>
        <begin position="100"/>
        <end position="120"/>
    </location>
</feature>
<feature type="compositionally biased region" description="Polar residues" evidence="1">
    <location>
        <begin position="104"/>
        <end position="116"/>
    </location>
</feature>
<name>A0A9Q8V6E5_9HYPO</name>
<dbReference type="RefSeq" id="XP_047837193.1">
    <property type="nucleotide sequence ID" value="XM_047981235.1"/>
</dbReference>
<dbReference type="KEGG" id="ptkz:JDV02_000431"/>
<gene>
    <name evidence="2" type="ORF">JDV02_000431</name>
</gene>
<evidence type="ECO:0000313" key="3">
    <source>
        <dbReference type="Proteomes" id="UP000829364"/>
    </source>
</evidence>
<dbReference type="OrthoDB" id="10614678at2759"/>
<dbReference type="GeneID" id="72062396"/>
<organism evidence="2 3">
    <name type="scientific">Purpureocillium takamizusanense</name>
    <dbReference type="NCBI Taxonomy" id="2060973"/>
    <lineage>
        <taxon>Eukaryota</taxon>
        <taxon>Fungi</taxon>
        <taxon>Dikarya</taxon>
        <taxon>Ascomycota</taxon>
        <taxon>Pezizomycotina</taxon>
        <taxon>Sordariomycetes</taxon>
        <taxon>Hypocreomycetidae</taxon>
        <taxon>Hypocreales</taxon>
        <taxon>Ophiocordycipitaceae</taxon>
        <taxon>Purpureocillium</taxon>
    </lineage>
</organism>
<proteinExistence type="predicted"/>
<evidence type="ECO:0000313" key="2">
    <source>
        <dbReference type="EMBL" id="UNI13712.1"/>
    </source>
</evidence>
<sequence>MNACCCTYAQQVCPCCRRCAKDDAIFCQEAERTQVMCSGHRIVEIPGVLCPPCGGRRNTSRNVPHFNSRVLEDAGAATTGSTGNGRRRLSLEHILGFAAKDKSSSNTNSHNRSGRQSLVERLPSLFRGTTTAAAWRAQHQDVNLFASTKYASAAVSPNTNNMMGEVELDRVSLNDSQDTIWFPARKRVHVRTVSGQPTVVPAETVSQNTPAHNLLASPPQQGSMAISDATGSSRKPLAAAHVEESGQKSHAPARGERQSESRLERTPGSLLTGTRSDAMFGHGREPTPPIPERNPLRLIARTLHRQNSGEVTWSAPNARRSSAPGYVNDVSDLTSVPDVSYFATVSSISPPASDEASEDRLLGSSSKVAGHSRQEELREPGYIGSHHPTRVSSLLSPAEPTGAGPESAMPPRPSSGSMNRIHRVKESPPPSRRTRRRRRPRVPYRTTSRRRGPPTCSSSVYSQ</sequence>
<reference evidence="2" key="1">
    <citation type="submission" date="2021-11" db="EMBL/GenBank/DDBJ databases">
        <title>Purpureocillium_takamizusanense_genome.</title>
        <authorList>
            <person name="Nguyen N.-H."/>
        </authorList>
    </citation>
    <scope>NUCLEOTIDE SEQUENCE</scope>
    <source>
        <strain evidence="2">PT3</strain>
    </source>
</reference>
<dbReference type="Proteomes" id="UP000829364">
    <property type="component" value="Chromosome 1"/>
</dbReference>
<accession>A0A9Q8V6E5</accession>
<protein>
    <submittedName>
        <fullName evidence="2">Uncharacterized protein</fullName>
    </submittedName>
</protein>
<dbReference type="EMBL" id="CP086354">
    <property type="protein sequence ID" value="UNI13712.1"/>
    <property type="molecule type" value="Genomic_DNA"/>
</dbReference>
<evidence type="ECO:0000256" key="1">
    <source>
        <dbReference type="SAM" id="MobiDB-lite"/>
    </source>
</evidence>
<feature type="region of interest" description="Disordered" evidence="1">
    <location>
        <begin position="348"/>
        <end position="463"/>
    </location>
</feature>
<dbReference type="AlphaFoldDB" id="A0A9Q8V6E5"/>
<feature type="compositionally biased region" description="Basic and acidic residues" evidence="1">
    <location>
        <begin position="241"/>
        <end position="265"/>
    </location>
</feature>
<feature type="compositionally biased region" description="Polar residues" evidence="1">
    <location>
        <begin position="218"/>
        <end position="233"/>
    </location>
</feature>
<feature type="compositionally biased region" description="Basic residues" evidence="1">
    <location>
        <begin position="432"/>
        <end position="452"/>
    </location>
</feature>